<protein>
    <submittedName>
        <fullName evidence="2">Alpha/beta hydrolase</fullName>
    </submittedName>
</protein>
<keyword evidence="3" id="KW-1185">Reference proteome</keyword>
<sequence length="248" mass="26456">MPTVFVHGVPEVPSIWDEVRAHTKGDTVALRLPGFGSPRAAHLRGKDDYAAWLADELRAIEGPIDLVGHDWGGHLALRVATASDVPIRSWVSDVVYGWHPDYVWHQIAQLWQTGDGEAAMAGARAAVPGSGGTFGDYLRPRGVSAALAGEIDATHDETMSAAILALYRSSTPNLHADWGREITGPASIPGLVITPAADPMADVAGDTEMAQRLGASHAVLDGLTHYWMMQDPARGAEILHQFHATVPA</sequence>
<evidence type="ECO:0000313" key="3">
    <source>
        <dbReference type="Proteomes" id="UP000323876"/>
    </source>
</evidence>
<dbReference type="GO" id="GO:0016787">
    <property type="term" value="F:hydrolase activity"/>
    <property type="evidence" value="ECO:0007669"/>
    <property type="project" value="UniProtKB-KW"/>
</dbReference>
<name>A0A5N0DKY2_9NOCA</name>
<evidence type="ECO:0000259" key="1">
    <source>
        <dbReference type="Pfam" id="PF12697"/>
    </source>
</evidence>
<keyword evidence="2" id="KW-0378">Hydrolase</keyword>
<dbReference type="AlphaFoldDB" id="A0A5N0DKY2"/>
<comment type="caution">
    <text evidence="2">The sequence shown here is derived from an EMBL/GenBank/DDBJ whole genome shotgun (WGS) entry which is preliminary data.</text>
</comment>
<dbReference type="EMBL" id="VXLC01000049">
    <property type="protein sequence ID" value="KAA8877403.1"/>
    <property type="molecule type" value="Genomic_DNA"/>
</dbReference>
<evidence type="ECO:0000313" key="2">
    <source>
        <dbReference type="EMBL" id="KAA8877403.1"/>
    </source>
</evidence>
<dbReference type="SUPFAM" id="SSF53474">
    <property type="entry name" value="alpha/beta-Hydrolases"/>
    <property type="match status" value="1"/>
</dbReference>
<dbReference type="OrthoDB" id="4540226at2"/>
<accession>A0A5N0DKY2</accession>
<gene>
    <name evidence="2" type="ORF">F3087_44660</name>
</gene>
<dbReference type="Pfam" id="PF12697">
    <property type="entry name" value="Abhydrolase_6"/>
    <property type="match status" value="1"/>
</dbReference>
<reference evidence="2 3" key="1">
    <citation type="submission" date="2019-09" db="EMBL/GenBank/DDBJ databases">
        <authorList>
            <person name="Wang X."/>
        </authorList>
    </citation>
    <scope>NUCLEOTIDE SEQUENCE [LARGE SCALE GENOMIC DNA]</scope>
    <source>
        <strain evidence="2 3">CICC 11023</strain>
    </source>
</reference>
<dbReference type="Proteomes" id="UP000323876">
    <property type="component" value="Unassembled WGS sequence"/>
</dbReference>
<dbReference type="InterPro" id="IPR029058">
    <property type="entry name" value="AB_hydrolase_fold"/>
</dbReference>
<dbReference type="Gene3D" id="3.40.50.1820">
    <property type="entry name" value="alpha/beta hydrolase"/>
    <property type="match status" value="1"/>
</dbReference>
<dbReference type="RefSeq" id="WP_150408282.1">
    <property type="nucleotide sequence ID" value="NZ_VXLC01000049.1"/>
</dbReference>
<dbReference type="InterPro" id="IPR000073">
    <property type="entry name" value="AB_hydrolase_1"/>
</dbReference>
<proteinExistence type="predicted"/>
<feature type="domain" description="AB hydrolase-1" evidence="1">
    <location>
        <begin position="4"/>
        <end position="236"/>
    </location>
</feature>
<organism evidence="2 3">
    <name type="scientific">Nocardia colli</name>
    <dbReference type="NCBI Taxonomy" id="2545717"/>
    <lineage>
        <taxon>Bacteria</taxon>
        <taxon>Bacillati</taxon>
        <taxon>Actinomycetota</taxon>
        <taxon>Actinomycetes</taxon>
        <taxon>Mycobacteriales</taxon>
        <taxon>Nocardiaceae</taxon>
        <taxon>Nocardia</taxon>
    </lineage>
</organism>